<protein>
    <submittedName>
        <fullName evidence="1">Uncharacterized protein</fullName>
    </submittedName>
</protein>
<dbReference type="Proteomes" id="UP000756132">
    <property type="component" value="Chromosome 6"/>
</dbReference>
<keyword evidence="2" id="KW-1185">Reference proteome</keyword>
<dbReference type="EMBL" id="CP090168">
    <property type="protein sequence ID" value="UJO19115.1"/>
    <property type="molecule type" value="Genomic_DNA"/>
</dbReference>
<accession>A0A9Q8PAX1</accession>
<reference evidence="1" key="2">
    <citation type="journal article" date="2022" name="Microb. Genom.">
        <title>A chromosome-scale genome assembly of the tomato pathogen Cladosporium fulvum reveals a compartmentalized genome architecture and the presence of a dispensable chromosome.</title>
        <authorList>
            <person name="Zaccaron A.Z."/>
            <person name="Chen L.H."/>
            <person name="Samaras A."/>
            <person name="Stergiopoulos I."/>
        </authorList>
    </citation>
    <scope>NUCLEOTIDE SEQUENCE</scope>
    <source>
        <strain evidence="1">Race5_Kim</strain>
    </source>
</reference>
<evidence type="ECO:0000313" key="1">
    <source>
        <dbReference type="EMBL" id="UJO19115.1"/>
    </source>
</evidence>
<dbReference type="RefSeq" id="XP_047763481.1">
    <property type="nucleotide sequence ID" value="XM_047906391.1"/>
</dbReference>
<organism evidence="1 2">
    <name type="scientific">Passalora fulva</name>
    <name type="common">Tomato leaf mold</name>
    <name type="synonym">Cladosporium fulvum</name>
    <dbReference type="NCBI Taxonomy" id="5499"/>
    <lineage>
        <taxon>Eukaryota</taxon>
        <taxon>Fungi</taxon>
        <taxon>Dikarya</taxon>
        <taxon>Ascomycota</taxon>
        <taxon>Pezizomycotina</taxon>
        <taxon>Dothideomycetes</taxon>
        <taxon>Dothideomycetidae</taxon>
        <taxon>Mycosphaerellales</taxon>
        <taxon>Mycosphaerellaceae</taxon>
        <taxon>Fulvia</taxon>
    </lineage>
</organism>
<dbReference type="KEGG" id="ffu:CLAFUR5_07243"/>
<name>A0A9Q8PAX1_PASFU</name>
<dbReference type="AlphaFoldDB" id="A0A9Q8PAX1"/>
<dbReference type="OMA" id="QVTWNAR"/>
<dbReference type="GeneID" id="71987121"/>
<reference evidence="1" key="1">
    <citation type="submission" date="2021-12" db="EMBL/GenBank/DDBJ databases">
        <authorList>
            <person name="Zaccaron A."/>
            <person name="Stergiopoulos I."/>
        </authorList>
    </citation>
    <scope>NUCLEOTIDE SEQUENCE</scope>
    <source>
        <strain evidence="1">Race5_Kim</strain>
    </source>
</reference>
<evidence type="ECO:0000313" key="2">
    <source>
        <dbReference type="Proteomes" id="UP000756132"/>
    </source>
</evidence>
<proteinExistence type="predicted"/>
<sequence length="145" mass="16363">MAATDALARHVQALPQELYDRILAYTLTTPEFITIDRAYRLFRSYSRNTTFEIDNIGLCDRWLRSLRAVARQGIQNLHYIRPTGKDSVPVPVGPGIGDFATVLYIMGFYRAKLSQGPASHGKTVFIGATRLPQGWDFDGRLEDNE</sequence>
<gene>
    <name evidence="1" type="ORF">CLAFUR5_07243</name>
</gene>